<reference evidence="1 2" key="1">
    <citation type="submission" date="2017-08" db="EMBL/GenBank/DDBJ databases">
        <title>Draft Genome Sequence of Loktanella cinnabarina Strain XM1, Isolated from Coastal Surface Water.</title>
        <authorList>
            <person name="Ma R."/>
            <person name="Wang J."/>
            <person name="Wang Q."/>
            <person name="Ma Z."/>
            <person name="Li J."/>
            <person name="Chen L."/>
        </authorList>
    </citation>
    <scope>NUCLEOTIDE SEQUENCE [LARGE SCALE GENOMIC DNA]</scope>
    <source>
        <strain evidence="1 2">XM1</strain>
    </source>
</reference>
<accession>A0A2G1MDL5</accession>
<proteinExistence type="predicted"/>
<keyword evidence="2" id="KW-1185">Reference proteome</keyword>
<dbReference type="RefSeq" id="WP_216823301.1">
    <property type="nucleotide sequence ID" value="NZ_KZ304967.1"/>
</dbReference>
<sequence>SGGVMNPETIAAAYPDLFPRRVQRAHMALLTWAEGANPDRWPTPPDVCRFARLYGVPRATLGALVGMLSMRHDSQTRETWVDAVRNPEDAPPHLIQRHSRDVIRAFGWFCATTDLGWLRLPRCSIH</sequence>
<dbReference type="Proteomes" id="UP000221860">
    <property type="component" value="Unassembled WGS sequence"/>
</dbReference>
<gene>
    <name evidence="1" type="ORF">CJ301_14045</name>
</gene>
<protein>
    <submittedName>
        <fullName evidence="1">Uncharacterized protein</fullName>
    </submittedName>
</protein>
<comment type="caution">
    <text evidence="1">The sequence shown here is derived from an EMBL/GenBank/DDBJ whole genome shotgun (WGS) entry which is preliminary data.</text>
</comment>
<evidence type="ECO:0000313" key="1">
    <source>
        <dbReference type="EMBL" id="PHP26829.1"/>
    </source>
</evidence>
<name>A0A2G1MDL5_9RHOB</name>
<organism evidence="1 2">
    <name type="scientific">Limimaricola cinnabarinus</name>
    <dbReference type="NCBI Taxonomy" id="1125964"/>
    <lineage>
        <taxon>Bacteria</taxon>
        <taxon>Pseudomonadati</taxon>
        <taxon>Pseudomonadota</taxon>
        <taxon>Alphaproteobacteria</taxon>
        <taxon>Rhodobacterales</taxon>
        <taxon>Paracoccaceae</taxon>
        <taxon>Limimaricola</taxon>
    </lineage>
</organism>
<evidence type="ECO:0000313" key="2">
    <source>
        <dbReference type="Proteomes" id="UP000221860"/>
    </source>
</evidence>
<feature type="non-terminal residue" evidence="1">
    <location>
        <position position="1"/>
    </location>
</feature>
<dbReference type="AlphaFoldDB" id="A0A2G1MDL5"/>
<dbReference type="EMBL" id="NQWH01000024">
    <property type="protein sequence ID" value="PHP26829.1"/>
    <property type="molecule type" value="Genomic_DNA"/>
</dbReference>